<accession>A9CGW5</accession>
<evidence type="ECO:0000313" key="2">
    <source>
        <dbReference type="EMBL" id="AAK88833.1"/>
    </source>
</evidence>
<dbReference type="KEGG" id="atu:Atu4614"/>
<dbReference type="CAZy" id="GT2">
    <property type="family name" value="Glycosyltransferase Family 2"/>
</dbReference>
<proteinExistence type="predicted"/>
<organism evidence="2 3">
    <name type="scientific">Agrobacterium fabrum (strain C58 / ATCC 33970)</name>
    <name type="common">Agrobacterium tumefaciens (strain C58)</name>
    <dbReference type="NCBI Taxonomy" id="176299"/>
    <lineage>
        <taxon>Bacteria</taxon>
        <taxon>Pseudomonadati</taxon>
        <taxon>Pseudomonadota</taxon>
        <taxon>Alphaproteobacteria</taxon>
        <taxon>Hyphomicrobiales</taxon>
        <taxon>Rhizobiaceae</taxon>
        <taxon>Rhizobium/Agrobacterium group</taxon>
        <taxon>Agrobacterium</taxon>
        <taxon>Agrobacterium tumefaciens complex</taxon>
    </lineage>
</organism>
<sequence length="293" mass="32336">MTALPLSAVTVVSVCYNSDRLIRDLVTAIPDETPIILVDNGHTNTFADLPPHRNVIIVKLDHNLGFGRGCNAGADVAQTPWILFLNPDARLNPGAIEGLLQAAAQYPSAIAFNPRIYNEDGSPYFKRRSWLLPRQHYMKKGWPSADAVVPVLSGAALFVSKKSFDYIGGFDPSIFMYHEDDDLSLRLSALGELRFVRNSTVVHFAGYSSGRSPEIARFKAYHMAQSKIYAGQKHHRPFAKTSTLLQGCLLLLSPHVFFSARRRAKALGFLHGALAKIWSELLNAASTSSQKKT</sequence>
<dbReference type="BioCyc" id="AGRO:ATU4614-MONOMER"/>
<evidence type="ECO:0000259" key="1">
    <source>
        <dbReference type="Pfam" id="PF00535"/>
    </source>
</evidence>
<dbReference type="SUPFAM" id="SSF53448">
    <property type="entry name" value="Nucleotide-diphospho-sugar transferases"/>
    <property type="match status" value="1"/>
</dbReference>
<dbReference type="PIR" id="G98163">
    <property type="entry name" value="G98163"/>
</dbReference>
<dbReference type="InterPro" id="IPR029044">
    <property type="entry name" value="Nucleotide-diphossugar_trans"/>
</dbReference>
<dbReference type="EnsemblBacteria" id="AAK88833">
    <property type="protein sequence ID" value="AAK88833"/>
    <property type="gene ID" value="Atu4614"/>
</dbReference>
<reference evidence="2 3" key="1">
    <citation type="journal article" date="2001" name="Science">
        <title>The genome of the natural genetic engineer Agrobacterium tumefaciens C58.</title>
        <authorList>
            <person name="Wood D.W."/>
            <person name="Setubal J.C."/>
            <person name="Kaul R."/>
            <person name="Monks D.E."/>
            <person name="Kitajima J.P."/>
            <person name="Okura V.K."/>
            <person name="Zhou Y."/>
            <person name="Chen L."/>
            <person name="Wood G.E."/>
            <person name="Almeida N.F.Jr."/>
            <person name="Woo L."/>
            <person name="Chen Y."/>
            <person name="Paulsen I.T."/>
            <person name="Eisen J.A."/>
            <person name="Karp P.D."/>
            <person name="Bovee D.Sr."/>
            <person name="Chapman P."/>
            <person name="Clendenning J."/>
            <person name="Deatherage G."/>
            <person name="Gillet W."/>
            <person name="Grant C."/>
            <person name="Kutyavin T."/>
            <person name="Levy R."/>
            <person name="Li M.J."/>
            <person name="McClelland E."/>
            <person name="Palmieri A."/>
            <person name="Raymond C."/>
            <person name="Rouse G."/>
            <person name="Saenphimmachak C."/>
            <person name="Wu Z."/>
            <person name="Romero P."/>
            <person name="Gordon D."/>
            <person name="Zhang S."/>
            <person name="Yoo H."/>
            <person name="Tao Y."/>
            <person name="Biddle P."/>
            <person name="Jung M."/>
            <person name="Krespan W."/>
            <person name="Perry M."/>
            <person name="Gordon-Kamm B."/>
            <person name="Liao L."/>
            <person name="Kim S."/>
            <person name="Hendrick C."/>
            <person name="Zhao Z.Y."/>
            <person name="Dolan M."/>
            <person name="Chumley F."/>
            <person name="Tingey S.V."/>
            <person name="Tomb J.F."/>
            <person name="Gordon M.P."/>
            <person name="Olson M.V."/>
            <person name="Nester E.W."/>
        </authorList>
    </citation>
    <scope>NUCLEOTIDE SEQUENCE [LARGE SCALE GENOMIC DNA]</scope>
    <source>
        <strain evidence="3">C58 / ATCC 33970</strain>
    </source>
</reference>
<dbReference type="EMBL" id="AE007870">
    <property type="protein sequence ID" value="AAK88833.1"/>
    <property type="molecule type" value="Genomic_DNA"/>
</dbReference>
<feature type="domain" description="Glycosyltransferase 2-like" evidence="1">
    <location>
        <begin position="10"/>
        <end position="165"/>
    </location>
</feature>
<dbReference type="RefSeq" id="WP_010974011.1">
    <property type="nucleotide sequence ID" value="NC_003063.2"/>
</dbReference>
<dbReference type="OrthoDB" id="9771846at2"/>
<dbReference type="eggNOG" id="COG1216">
    <property type="taxonomic scope" value="Bacteria"/>
</dbReference>
<protein>
    <submittedName>
        <fullName evidence="2">Glycosyltransferase</fullName>
    </submittedName>
</protein>
<dbReference type="SMR" id="A9CGW5"/>
<dbReference type="PATRIC" id="fig|176299.10.peg.4418"/>
<dbReference type="Proteomes" id="UP000000813">
    <property type="component" value="Chromosome linear"/>
</dbReference>
<dbReference type="CDD" id="cd04186">
    <property type="entry name" value="GT_2_like_c"/>
    <property type="match status" value="1"/>
</dbReference>
<dbReference type="InterPro" id="IPR001173">
    <property type="entry name" value="Glyco_trans_2-like"/>
</dbReference>
<reference evidence="2 3" key="2">
    <citation type="journal article" date="2001" name="Science">
        <title>Genome sequence of the plant pathogen and biotechnology agent Agrobacterium tumefaciens C58.</title>
        <authorList>
            <person name="Goodner B."/>
            <person name="Hinkle G."/>
            <person name="Gattung S."/>
            <person name="Miller N."/>
            <person name="Blanchard M."/>
            <person name="Qurollo B."/>
            <person name="Goldman B.S."/>
            <person name="Cao Y."/>
            <person name="Askenazi M."/>
            <person name="Halling C."/>
            <person name="Mullin L."/>
            <person name="Houmiel K."/>
            <person name="Gordon J."/>
            <person name="Vaudin M."/>
            <person name="Iartchouk O."/>
            <person name="Epp A."/>
            <person name="Liu F."/>
            <person name="Wollam C."/>
            <person name="Allinger M."/>
            <person name="Doughty D."/>
            <person name="Scott C."/>
            <person name="Lappas C."/>
            <person name="Markelz B."/>
            <person name="Flanagan C."/>
            <person name="Crowell C."/>
            <person name="Gurson J."/>
            <person name="Lomo C."/>
            <person name="Sear C."/>
            <person name="Strub G."/>
            <person name="Cielo C."/>
            <person name="Slater S."/>
        </authorList>
    </citation>
    <scope>NUCLEOTIDE SEQUENCE [LARGE SCALE GENOMIC DNA]</scope>
    <source>
        <strain evidence="3">C58 / ATCC 33970</strain>
    </source>
</reference>
<dbReference type="Pfam" id="PF00535">
    <property type="entry name" value="Glycos_transf_2"/>
    <property type="match status" value="1"/>
</dbReference>
<dbReference type="PIR" id="AB3124">
    <property type="entry name" value="AB3124"/>
</dbReference>
<gene>
    <name evidence="2" type="primary">wbbL</name>
    <name evidence="2" type="ordered locus">Atu4614</name>
</gene>
<evidence type="ECO:0000313" key="3">
    <source>
        <dbReference type="Proteomes" id="UP000000813"/>
    </source>
</evidence>
<dbReference type="GeneID" id="1136488"/>
<dbReference type="STRING" id="176299.Atu4614"/>
<dbReference type="Gene3D" id="3.90.550.10">
    <property type="entry name" value="Spore Coat Polysaccharide Biosynthesis Protein SpsA, Chain A"/>
    <property type="match status" value="1"/>
</dbReference>
<dbReference type="PANTHER" id="PTHR43179:SF7">
    <property type="entry name" value="RHAMNOSYLTRANSFERASE WBBL"/>
    <property type="match status" value="1"/>
</dbReference>
<dbReference type="HOGENOM" id="CLU_023845_0_2_5"/>
<dbReference type="PhylomeDB" id="A9CGW5"/>
<name>A9CGW5_AGRFC</name>
<dbReference type="PANTHER" id="PTHR43179">
    <property type="entry name" value="RHAMNOSYLTRANSFERASE WBBL"/>
    <property type="match status" value="1"/>
</dbReference>
<keyword evidence="3" id="KW-1185">Reference proteome</keyword>
<dbReference type="AlphaFoldDB" id="A9CGW5"/>